<dbReference type="PANTHER" id="PTHR10742:SF410">
    <property type="entry name" value="LYSINE-SPECIFIC HISTONE DEMETHYLASE 2"/>
    <property type="match status" value="1"/>
</dbReference>
<dbReference type="InterPro" id="IPR002937">
    <property type="entry name" value="Amino_oxidase"/>
</dbReference>
<gene>
    <name evidence="2" type="ORF">CTEN210_06129</name>
</gene>
<proteinExistence type="predicted"/>
<dbReference type="Gene3D" id="3.90.660.10">
    <property type="match status" value="1"/>
</dbReference>
<dbReference type="EMBL" id="BLLK01000038">
    <property type="protein sequence ID" value="GFH49653.1"/>
    <property type="molecule type" value="Genomic_DNA"/>
</dbReference>
<evidence type="ECO:0000313" key="2">
    <source>
        <dbReference type="EMBL" id="GFH49653.1"/>
    </source>
</evidence>
<dbReference type="InterPro" id="IPR050281">
    <property type="entry name" value="Flavin_monoamine_oxidase"/>
</dbReference>
<dbReference type="GO" id="GO:0016491">
    <property type="term" value="F:oxidoreductase activity"/>
    <property type="evidence" value="ECO:0007669"/>
    <property type="project" value="InterPro"/>
</dbReference>
<organism evidence="2 3">
    <name type="scientific">Chaetoceros tenuissimus</name>
    <dbReference type="NCBI Taxonomy" id="426638"/>
    <lineage>
        <taxon>Eukaryota</taxon>
        <taxon>Sar</taxon>
        <taxon>Stramenopiles</taxon>
        <taxon>Ochrophyta</taxon>
        <taxon>Bacillariophyta</taxon>
        <taxon>Coscinodiscophyceae</taxon>
        <taxon>Chaetocerotophycidae</taxon>
        <taxon>Chaetocerotales</taxon>
        <taxon>Chaetocerotaceae</taxon>
        <taxon>Chaetoceros</taxon>
    </lineage>
</organism>
<dbReference type="SUPFAM" id="SSF51905">
    <property type="entry name" value="FAD/NAD(P)-binding domain"/>
    <property type="match status" value="1"/>
</dbReference>
<accession>A0AAD3H4F1</accession>
<dbReference type="Pfam" id="PF01593">
    <property type="entry name" value="Amino_oxidase"/>
    <property type="match status" value="1"/>
</dbReference>
<dbReference type="PANTHER" id="PTHR10742">
    <property type="entry name" value="FLAVIN MONOAMINE OXIDASE"/>
    <property type="match status" value="1"/>
</dbReference>
<name>A0AAD3H4F1_9STRA</name>
<dbReference type="Gene3D" id="3.50.50.60">
    <property type="entry name" value="FAD/NAD(P)-binding domain"/>
    <property type="match status" value="1"/>
</dbReference>
<dbReference type="AlphaFoldDB" id="A0AAD3H4F1"/>
<dbReference type="Proteomes" id="UP001054902">
    <property type="component" value="Unassembled WGS sequence"/>
</dbReference>
<reference evidence="2 3" key="1">
    <citation type="journal article" date="2021" name="Sci. Rep.">
        <title>The genome of the diatom Chaetoceros tenuissimus carries an ancient integrated fragment of an extant virus.</title>
        <authorList>
            <person name="Hongo Y."/>
            <person name="Kimura K."/>
            <person name="Takaki Y."/>
            <person name="Yoshida Y."/>
            <person name="Baba S."/>
            <person name="Kobayashi G."/>
            <person name="Nagasaki K."/>
            <person name="Hano T."/>
            <person name="Tomaru Y."/>
        </authorList>
    </citation>
    <scope>NUCLEOTIDE SEQUENCE [LARGE SCALE GENOMIC DNA]</scope>
    <source>
        <strain evidence="2 3">NIES-3715</strain>
    </source>
</reference>
<dbReference type="InterPro" id="IPR036188">
    <property type="entry name" value="FAD/NAD-bd_sf"/>
</dbReference>
<protein>
    <recommendedName>
        <fullName evidence="1">Amine oxidase domain-containing protein</fullName>
    </recommendedName>
</protein>
<comment type="caution">
    <text evidence="2">The sequence shown here is derived from an EMBL/GenBank/DDBJ whole genome shotgun (WGS) entry which is preliminary data.</text>
</comment>
<evidence type="ECO:0000313" key="3">
    <source>
        <dbReference type="Proteomes" id="UP001054902"/>
    </source>
</evidence>
<evidence type="ECO:0000259" key="1">
    <source>
        <dbReference type="Pfam" id="PF01593"/>
    </source>
</evidence>
<sequence length="489" mass="55248">MKRRHTENSKNLFEHSKRDIKLLRSFSKSSRDSFPERNLQSVTDKTYDVIIIGAGMAGISAAMTLEAQGISNYIILEAKDHIGGRTYTEDEEFEGDKIPVDAGAMWIHGGSSNPLNDIAKEVNIPTSLSTYNQRVYDANGGGAISNTILNQVYNQNFENGFMRYQASQQESTDIDEPLERSAYTYASSVSDSLKKRVLQHLYSSLIELDYSGTLSKLSLWWWDSDWVLGDDDFLVPGGFGNLVQKYAIPISSKVETETIVTKVNYKFDIIRVITNKGRFKGKRVICSAPLGVLKAKSIIFRPKLPKKHRVAIKRLGMGTMNKIFLFWKSSDVFWPQNIEMLGDATDRDTNFSFFNFMSYNGNKPFLAALFHGSQAEQFETLYSISDPESYKQEIRDLAMISLRNMFGSNIPMPEKVIVTNWNADEFTRGSYSFNKVNMKPKHRKNLASPIKQGKLIFAGEATDHRYFQTVHGAYFSGKDAANKVIASLS</sequence>
<feature type="domain" description="Amine oxidase" evidence="1">
    <location>
        <begin position="56"/>
        <end position="485"/>
    </location>
</feature>
<keyword evidence="3" id="KW-1185">Reference proteome</keyword>
<dbReference type="SUPFAM" id="SSF54373">
    <property type="entry name" value="FAD-linked reductases, C-terminal domain"/>
    <property type="match status" value="1"/>
</dbReference>